<geneLocation type="mitochondrion" evidence="11"/>
<dbReference type="GO" id="GO:0003677">
    <property type="term" value="F:DNA binding"/>
    <property type="evidence" value="ECO:0007669"/>
    <property type="project" value="UniProtKB-KW"/>
</dbReference>
<gene>
    <name evidence="11" type="primary">orf102i</name>
</gene>
<organism evidence="11">
    <name type="scientific">Capsicum annuum</name>
    <name type="common">Capsicum pepper</name>
    <dbReference type="NCBI Taxonomy" id="4072"/>
    <lineage>
        <taxon>Eukaryota</taxon>
        <taxon>Viridiplantae</taxon>
        <taxon>Streptophyta</taxon>
        <taxon>Embryophyta</taxon>
        <taxon>Tracheophyta</taxon>
        <taxon>Spermatophyta</taxon>
        <taxon>Magnoliopsida</taxon>
        <taxon>eudicotyledons</taxon>
        <taxon>Gunneridae</taxon>
        <taxon>Pentapetalae</taxon>
        <taxon>asterids</taxon>
        <taxon>lamiids</taxon>
        <taxon>Solanales</taxon>
        <taxon>Solanaceae</taxon>
        <taxon>Solanoideae</taxon>
        <taxon>Capsiceae</taxon>
        <taxon>Capsicum</taxon>
    </lineage>
</organism>
<comment type="similarity">
    <text evidence="1">Belongs to the DNA polymerase type-B family.</text>
</comment>
<comment type="catalytic activity">
    <reaction evidence="8">
        <text>DNA(n) + a 2'-deoxyribonucleoside 5'-triphosphate = DNA(n+1) + diphosphate</text>
        <dbReference type="Rhea" id="RHEA:22508"/>
        <dbReference type="Rhea" id="RHEA-COMP:17339"/>
        <dbReference type="Rhea" id="RHEA-COMP:17340"/>
        <dbReference type="ChEBI" id="CHEBI:33019"/>
        <dbReference type="ChEBI" id="CHEBI:61560"/>
        <dbReference type="ChEBI" id="CHEBI:173112"/>
        <dbReference type="EC" id="2.7.7.7"/>
    </reaction>
</comment>
<dbReference type="InterPro" id="IPR004868">
    <property type="entry name" value="DNA-dir_DNA_pol_B_mt/vir"/>
</dbReference>
<evidence type="ECO:0000256" key="1">
    <source>
        <dbReference type="ARBA" id="ARBA00005755"/>
    </source>
</evidence>
<reference evidence="10" key="1">
    <citation type="journal article" date="2014" name="BMC Genomics">
        <title>Extensive structural variations between mitochondrial genomes of CMS and normal peppers (Capsicum annuum L.) revealed by complete nucleotide sequencing.</title>
        <authorList>
            <person name="Jo Y.D."/>
            <person name="Choi Y."/>
            <person name="Kim D.H."/>
            <person name="Kim B.D."/>
            <person name="Kang B.C."/>
        </authorList>
    </citation>
    <scope>NUCLEOTIDE SEQUENCE</scope>
</reference>
<feature type="domain" description="DNA-directed DNA polymerase family B mitochondria/virus" evidence="9">
    <location>
        <begin position="2"/>
        <end position="69"/>
    </location>
</feature>
<accession>A0A075VTK8</accession>
<keyword evidence="6" id="KW-0239">DNA-directed DNA polymerase</keyword>
<evidence type="ECO:0000313" key="10">
    <source>
        <dbReference type="EMBL" id="AIG89826.1"/>
    </source>
</evidence>
<dbReference type="AlphaFoldDB" id="A0A075VTK8"/>
<dbReference type="KEGG" id="cann:19989138"/>
<reference evidence="11" key="2">
    <citation type="submission" date="2014-05" db="EMBL/GenBank/DDBJ databases">
        <title>Capsicum annuum strain Jeju mitochondrial DNA, complete genome.</title>
        <authorList>
            <person name="Jo Y.D."/>
            <person name="Choi Y."/>
            <person name="Kim D.-H."/>
            <person name="Kim B.-D."/>
            <person name="Kang B.-C."/>
        </authorList>
    </citation>
    <scope>NUCLEOTIDE SEQUENCE</scope>
</reference>
<sequence>MFGIIEAFVFCPNNINIPLLPYKDERNELLSFPRGRFIGVYFTEELIKARSVGYMVYPIRGYLYEKGERTKASVVHCLWSMGSVIQMHFSTQCSFPLASLFQ</sequence>
<dbReference type="EMBL" id="KJ865410">
    <property type="protein sequence ID" value="AIG90153.1"/>
    <property type="molecule type" value="Genomic_DNA"/>
</dbReference>
<evidence type="ECO:0000256" key="7">
    <source>
        <dbReference type="ARBA" id="ARBA00023125"/>
    </source>
</evidence>
<dbReference type="Pfam" id="PF03175">
    <property type="entry name" value="DNA_pol_B_2"/>
    <property type="match status" value="1"/>
</dbReference>
<evidence type="ECO:0000256" key="8">
    <source>
        <dbReference type="ARBA" id="ARBA00049244"/>
    </source>
</evidence>
<protein>
    <recommendedName>
        <fullName evidence="2">DNA-directed DNA polymerase</fullName>
        <ecNumber evidence="2">2.7.7.7</ecNumber>
    </recommendedName>
</protein>
<evidence type="ECO:0000256" key="2">
    <source>
        <dbReference type="ARBA" id="ARBA00012417"/>
    </source>
</evidence>
<dbReference type="EMBL" id="KJ865409">
    <property type="protein sequence ID" value="AIG89826.1"/>
    <property type="molecule type" value="Genomic_DNA"/>
</dbReference>
<dbReference type="GO" id="GO:0000166">
    <property type="term" value="F:nucleotide binding"/>
    <property type="evidence" value="ECO:0007669"/>
    <property type="project" value="InterPro"/>
</dbReference>
<dbReference type="GO" id="GO:0006260">
    <property type="term" value="P:DNA replication"/>
    <property type="evidence" value="ECO:0007669"/>
    <property type="project" value="UniProtKB-KW"/>
</dbReference>
<accession>A0A1U8QD56</accession>
<evidence type="ECO:0000256" key="3">
    <source>
        <dbReference type="ARBA" id="ARBA00022679"/>
    </source>
</evidence>
<proteinExistence type="inferred from homology"/>
<evidence type="ECO:0000256" key="5">
    <source>
        <dbReference type="ARBA" id="ARBA00022705"/>
    </source>
</evidence>
<keyword evidence="3" id="KW-0808">Transferase</keyword>
<evidence type="ECO:0000313" key="11">
    <source>
        <dbReference type="EMBL" id="AIG90153.1"/>
    </source>
</evidence>
<dbReference type="RefSeq" id="YP_009049795.1">
    <property type="nucleotide sequence ID" value="NC_024624.1"/>
</dbReference>
<dbReference type="SUPFAM" id="SSF56672">
    <property type="entry name" value="DNA/RNA polymerases"/>
    <property type="match status" value="1"/>
</dbReference>
<keyword evidence="5" id="KW-0235">DNA replication</keyword>
<keyword evidence="11" id="KW-0496">Mitochondrion</keyword>
<evidence type="ECO:0000256" key="6">
    <source>
        <dbReference type="ARBA" id="ARBA00022932"/>
    </source>
</evidence>
<evidence type="ECO:0000259" key="9">
    <source>
        <dbReference type="Pfam" id="PF03175"/>
    </source>
</evidence>
<name>A0A075VTK8_CAPAN</name>
<evidence type="ECO:0000256" key="4">
    <source>
        <dbReference type="ARBA" id="ARBA00022695"/>
    </source>
</evidence>
<dbReference type="GO" id="GO:0003887">
    <property type="term" value="F:DNA-directed DNA polymerase activity"/>
    <property type="evidence" value="ECO:0007669"/>
    <property type="project" value="UniProtKB-KW"/>
</dbReference>
<dbReference type="EC" id="2.7.7.7" evidence="2"/>
<keyword evidence="4" id="KW-0548">Nucleotidyltransferase</keyword>
<dbReference type="GeneID" id="19989138"/>
<dbReference type="InterPro" id="IPR043502">
    <property type="entry name" value="DNA/RNA_pol_sf"/>
</dbReference>
<dbReference type="OrthoDB" id="1110951at2759"/>
<keyword evidence="7" id="KW-0238">DNA-binding</keyword>